<sequence>MATRDGWLSLWPTAASLALAAAIVFALLRAPYAKVEESFNLHASHDLVSVWGRPLFSTAYNVSQFDHIFFPGVVPRTFAGPIALAAPFRLCSLVSLLPPAFETLPGIAACARPGVGWAWQIAVRAVLGGYVWLSWLVAAQGLARATGSRRTGKLMLAVTAAQFHMTFYASRTLPNVFALAIVNLGLGAWLAGAWRAFIVAFAVVIPLFRAEIVGLFGPLVLFSWLVDRRPVASTLTLGIAVGLATIVASVAVDSGFWRRTLWPEGEVLHFNTVLNKSSEWGTSPWHWYVTRALPKALLGALPGMILAAFAAPRSLVARLALPPAVFVALYSLLPHKELRFIFYVIPLFNALAAVGYNWALAGSRLGRAALAALLLASAAAAQLMVHISAHNYPGGDALTAFNSLAAATPSTLLAVHIDADAAMTGVSLFGQSAPNVMYSKTEGLTSWDNFTHLITAASPAQRPGFALLATIPAYAGLRFCRSACAFGLPLGLDLILEPALYILARET</sequence>
<dbReference type="STRING" id="461836.A0A0L0DM57"/>
<evidence type="ECO:0000256" key="5">
    <source>
        <dbReference type="ARBA" id="ARBA00022679"/>
    </source>
</evidence>
<dbReference type="GO" id="GO:0006487">
    <property type="term" value="P:protein N-linked glycosylation"/>
    <property type="evidence" value="ECO:0007669"/>
    <property type="project" value="TreeGrafter"/>
</dbReference>
<comment type="catalytic activity">
    <reaction evidence="11">
        <text>an alpha-D-Man-(1-&gt;2)-alpha-D-Man-(1-&gt;2)-alpha-D-Man-(1-&gt;3)-[alpha-D-Man-(1-&gt;2)-alpha-D-Man-(1-&gt;3)-alpha-D-Man-(1-&gt;6)]-beta-D-Man-(1-&gt;4)-beta-D-GlcNAc-(1-&gt;4)-alpha-D-GlcNAc-diphospho-di-trans,poly-cis-dolichol + a di-trans,poly-cis-dolichyl beta-D-mannosyl phosphate = an alpha-D-Man-(1-&gt;2)-alpha-D-Man-(1-&gt;2)-alpha-D-Man-(1-&gt;3)-[alpha-D-Man-(1-&gt;2)-alpha-D-Man-(1-&gt;3)-[alpha-D-Man-(1-&gt;6)]-alpha-D-Man-(1-&gt;6)]-beta-D-Man-(1-&gt;4)-beta-D-GlcNAc-(1-&gt;4)-alpha-D-GlcNAc-diphospho-di-trans,poly-cis-dolichol + a di-trans,poly-cis-dolichyl phosphate + H(+)</text>
        <dbReference type="Rhea" id="RHEA:29535"/>
        <dbReference type="Rhea" id="RHEA-COMP:19498"/>
        <dbReference type="Rhea" id="RHEA-COMP:19501"/>
        <dbReference type="Rhea" id="RHEA-COMP:19518"/>
        <dbReference type="Rhea" id="RHEA-COMP:19519"/>
        <dbReference type="ChEBI" id="CHEBI:15378"/>
        <dbReference type="ChEBI" id="CHEBI:57683"/>
        <dbReference type="ChEBI" id="CHEBI:58211"/>
        <dbReference type="ChEBI" id="CHEBI:132517"/>
        <dbReference type="ChEBI" id="CHEBI:132519"/>
        <dbReference type="EC" id="2.4.1.260"/>
    </reaction>
    <physiologicalReaction direction="left-to-right" evidence="11">
        <dbReference type="Rhea" id="RHEA:29536"/>
    </physiologicalReaction>
</comment>
<gene>
    <name evidence="13" type="ORF">AMSG_08852</name>
</gene>
<feature type="transmembrane region" description="Helical" evidence="12">
    <location>
        <begin position="6"/>
        <end position="28"/>
    </location>
</feature>
<evidence type="ECO:0000256" key="2">
    <source>
        <dbReference type="ARBA" id="ARBA00004922"/>
    </source>
</evidence>
<keyword evidence="14" id="KW-1185">Reference proteome</keyword>
<proteinExistence type="inferred from homology"/>
<dbReference type="GeneID" id="25567446"/>
<evidence type="ECO:0000256" key="9">
    <source>
        <dbReference type="ARBA" id="ARBA00023136"/>
    </source>
</evidence>
<feature type="transmembrane region" description="Helical" evidence="12">
    <location>
        <begin position="201"/>
        <end position="225"/>
    </location>
</feature>
<comment type="subcellular location">
    <subcellularLocation>
        <location evidence="1 12">Endoplasmic reticulum membrane</location>
        <topology evidence="1 12">Multi-pass membrane protein</topology>
    </subcellularLocation>
</comment>
<accession>A0A0L0DM57</accession>
<feature type="transmembrane region" description="Helical" evidence="12">
    <location>
        <begin position="315"/>
        <end position="333"/>
    </location>
</feature>
<evidence type="ECO:0000313" key="13">
    <source>
        <dbReference type="EMBL" id="KNC53350.1"/>
    </source>
</evidence>
<dbReference type="RefSeq" id="XP_013754398.1">
    <property type="nucleotide sequence ID" value="XM_013898944.1"/>
</dbReference>
<dbReference type="GO" id="GO:0052917">
    <property type="term" value="F:dol-P-Man:Man(7)GlcNAc(2)-PP-Dol alpha-1,6-mannosyltransferase activity"/>
    <property type="evidence" value="ECO:0007669"/>
    <property type="project" value="UniProtKB-EC"/>
</dbReference>
<evidence type="ECO:0000256" key="4">
    <source>
        <dbReference type="ARBA" id="ARBA00022676"/>
    </source>
</evidence>
<protein>
    <recommendedName>
        <fullName evidence="12">Mannosyltransferase</fullName>
        <ecNumber evidence="12">2.4.1.-</ecNumber>
    </recommendedName>
</protein>
<evidence type="ECO:0000256" key="6">
    <source>
        <dbReference type="ARBA" id="ARBA00022692"/>
    </source>
</evidence>
<keyword evidence="6 12" id="KW-0812">Transmembrane</keyword>
<evidence type="ECO:0000256" key="7">
    <source>
        <dbReference type="ARBA" id="ARBA00022824"/>
    </source>
</evidence>
<dbReference type="EC" id="2.4.1.-" evidence="12"/>
<dbReference type="OMA" id="WWVEVRM"/>
<name>A0A0L0DM57_THETB</name>
<dbReference type="eggNOG" id="KOG2516">
    <property type="taxonomic scope" value="Eukaryota"/>
</dbReference>
<evidence type="ECO:0000256" key="3">
    <source>
        <dbReference type="ARBA" id="ARBA00007063"/>
    </source>
</evidence>
<evidence type="ECO:0000256" key="10">
    <source>
        <dbReference type="ARBA" id="ARBA00044721"/>
    </source>
</evidence>
<evidence type="ECO:0000256" key="1">
    <source>
        <dbReference type="ARBA" id="ARBA00004477"/>
    </source>
</evidence>
<dbReference type="Pfam" id="PF03901">
    <property type="entry name" value="Glyco_transf_22"/>
    <property type="match status" value="1"/>
</dbReference>
<feature type="transmembrane region" description="Helical" evidence="12">
    <location>
        <begin position="340"/>
        <end position="359"/>
    </location>
</feature>
<evidence type="ECO:0000313" key="14">
    <source>
        <dbReference type="Proteomes" id="UP000054408"/>
    </source>
</evidence>
<feature type="transmembrane region" description="Helical" evidence="12">
    <location>
        <begin position="117"/>
        <end position="139"/>
    </location>
</feature>
<keyword evidence="7 12" id="KW-0256">Endoplasmic reticulum</keyword>
<feature type="transmembrane region" description="Helical" evidence="12">
    <location>
        <begin position="176"/>
        <end position="194"/>
    </location>
</feature>
<dbReference type="Proteomes" id="UP000054408">
    <property type="component" value="Unassembled WGS sequence"/>
</dbReference>
<keyword evidence="4 12" id="KW-0328">Glycosyltransferase</keyword>
<feature type="transmembrane region" description="Helical" evidence="12">
    <location>
        <begin position="231"/>
        <end position="252"/>
    </location>
</feature>
<evidence type="ECO:0000256" key="12">
    <source>
        <dbReference type="RuleBase" id="RU363075"/>
    </source>
</evidence>
<evidence type="ECO:0000256" key="11">
    <source>
        <dbReference type="ARBA" id="ARBA00048899"/>
    </source>
</evidence>
<keyword evidence="5" id="KW-0808">Transferase</keyword>
<dbReference type="PANTHER" id="PTHR22760">
    <property type="entry name" value="GLYCOSYLTRANSFERASE"/>
    <property type="match status" value="1"/>
</dbReference>
<dbReference type="InterPro" id="IPR005599">
    <property type="entry name" value="GPI_mannosylTrfase"/>
</dbReference>
<evidence type="ECO:0000256" key="8">
    <source>
        <dbReference type="ARBA" id="ARBA00022989"/>
    </source>
</evidence>
<dbReference type="PANTHER" id="PTHR22760:SF1">
    <property type="entry name" value="DOL-P-MAN:MAN(7)GLCNAC(2)-PP-DOL ALPHA-1,6-MANNOSYLTRANSFERASE"/>
    <property type="match status" value="1"/>
</dbReference>
<dbReference type="OrthoDB" id="19039at2759"/>
<keyword evidence="8 12" id="KW-1133">Transmembrane helix</keyword>
<organism evidence="13 14">
    <name type="scientific">Thecamonas trahens ATCC 50062</name>
    <dbReference type="NCBI Taxonomy" id="461836"/>
    <lineage>
        <taxon>Eukaryota</taxon>
        <taxon>Apusozoa</taxon>
        <taxon>Apusomonadida</taxon>
        <taxon>Apusomonadidae</taxon>
        <taxon>Thecamonas</taxon>
    </lineage>
</organism>
<comment type="function">
    <text evidence="10">Mannosyltransferase that operates in the biosynthetic pathway of dolichol-linked oligosaccharides, the glycan precursors employed in protein asparagine (N)-glycosylation. The assembly of dolichol-linked oligosaccharides begins on the cytosolic side of the endoplasmic reticulum membrane and finishes in its lumen. The sequential addition of sugars to dolichol pyrophosphate produces dolichol-linked oligosaccharides containing fourteen sugars, including two GlcNAcs, nine mannoses and three glucoses. Once assembled, the oligosaccharide is transferred from the lipid to nascent proteins by oligosaccharyltransferases. In the lumen of the endoplasmic reticulum, adds the eighth mannose residue in an alpha-1,6 linkage onto Man(7)GlcNAc(2)-PP-dolichol to produce Man(8)GlcNAc(2)-PP-dolichol.</text>
</comment>
<dbReference type="UniPathway" id="UPA00378"/>
<dbReference type="GO" id="GO:0005789">
    <property type="term" value="C:endoplasmic reticulum membrane"/>
    <property type="evidence" value="ECO:0007669"/>
    <property type="project" value="UniProtKB-SubCell"/>
</dbReference>
<reference evidence="13 14" key="1">
    <citation type="submission" date="2010-05" db="EMBL/GenBank/DDBJ databases">
        <title>The Genome Sequence of Thecamonas trahens ATCC 50062.</title>
        <authorList>
            <consortium name="The Broad Institute Genome Sequencing Platform"/>
            <person name="Russ C."/>
            <person name="Cuomo C."/>
            <person name="Shea T."/>
            <person name="Young S.K."/>
            <person name="Zeng Q."/>
            <person name="Koehrsen M."/>
            <person name="Haas B."/>
            <person name="Borodovsky M."/>
            <person name="Guigo R."/>
            <person name="Alvarado L."/>
            <person name="Berlin A."/>
            <person name="Bochicchio J."/>
            <person name="Borenstein D."/>
            <person name="Chapman S."/>
            <person name="Chen Z."/>
            <person name="Freedman E."/>
            <person name="Gellesch M."/>
            <person name="Goldberg J."/>
            <person name="Griggs A."/>
            <person name="Gujja S."/>
            <person name="Heilman E."/>
            <person name="Heiman D."/>
            <person name="Hepburn T."/>
            <person name="Howarth C."/>
            <person name="Jen D."/>
            <person name="Larson L."/>
            <person name="Mehta T."/>
            <person name="Park D."/>
            <person name="Pearson M."/>
            <person name="Roberts A."/>
            <person name="Saif S."/>
            <person name="Shenoy N."/>
            <person name="Sisk P."/>
            <person name="Stolte C."/>
            <person name="Sykes S."/>
            <person name="Thomson T."/>
            <person name="Walk T."/>
            <person name="White J."/>
            <person name="Yandava C."/>
            <person name="Burger G."/>
            <person name="Gray M.W."/>
            <person name="Holland P.W.H."/>
            <person name="King N."/>
            <person name="Lang F.B.F."/>
            <person name="Roger A.J."/>
            <person name="Ruiz-Trillo I."/>
            <person name="Lander E."/>
            <person name="Nusbaum C."/>
        </authorList>
    </citation>
    <scope>NUCLEOTIDE SEQUENCE [LARGE SCALE GENOMIC DNA]</scope>
    <source>
        <strain evidence="13 14">ATCC 50062</strain>
    </source>
</reference>
<dbReference type="EMBL" id="GL349481">
    <property type="protein sequence ID" value="KNC53350.1"/>
    <property type="molecule type" value="Genomic_DNA"/>
</dbReference>
<comment type="similarity">
    <text evidence="3 12">Belongs to the glycosyltransferase 22 family.</text>
</comment>
<dbReference type="AlphaFoldDB" id="A0A0L0DM57"/>
<keyword evidence="9 12" id="KW-0472">Membrane</keyword>
<comment type="pathway">
    <text evidence="2">Protein modification; protein glycosylation.</text>
</comment>